<reference evidence="3 4" key="1">
    <citation type="journal article" date="2013" name="Genome Announc.">
        <title>Genome Sequence of Staphylococcus massiliensis Strain S46, Isolated from the Surface of Healthy Human Skin.</title>
        <authorList>
            <person name="Srivastav R."/>
            <person name="Singh A."/>
            <person name="Jangir P.K."/>
            <person name="Kumari C."/>
            <person name="Muduli S."/>
            <person name="Sharma R."/>
        </authorList>
    </citation>
    <scope>NUCLEOTIDE SEQUENCE [LARGE SCALE GENOMIC DNA]</scope>
    <source>
        <strain evidence="3 4">S46</strain>
    </source>
</reference>
<accession>K9AKB6</accession>
<dbReference type="PANTHER" id="PTHR43630">
    <property type="entry name" value="POLY-BETA-1,6-N-ACETYL-D-GLUCOSAMINE SYNTHASE"/>
    <property type="match status" value="1"/>
</dbReference>
<dbReference type="eggNOG" id="COG1216">
    <property type="taxonomic scope" value="Bacteria"/>
</dbReference>
<proteinExistence type="predicted"/>
<feature type="domain" description="Glycosyltransferase 2-like" evidence="1">
    <location>
        <begin position="548"/>
        <end position="685"/>
    </location>
</feature>
<name>K9AKB6_9STAP</name>
<feature type="domain" description="Spore protein YkvP/CgeB glycosyl transferase-like" evidence="2">
    <location>
        <begin position="296"/>
        <end position="403"/>
    </location>
</feature>
<gene>
    <name evidence="3" type="ORF">C273_07062</name>
</gene>
<dbReference type="Proteomes" id="UP000009885">
    <property type="component" value="Unassembled WGS sequence"/>
</dbReference>
<evidence type="ECO:0000313" key="4">
    <source>
        <dbReference type="Proteomes" id="UP000009885"/>
    </source>
</evidence>
<evidence type="ECO:0000259" key="2">
    <source>
        <dbReference type="Pfam" id="PF13524"/>
    </source>
</evidence>
<dbReference type="Gene3D" id="3.90.550.10">
    <property type="entry name" value="Spore Coat Polysaccharide Biosynthesis Protein SpsA, Chain A"/>
    <property type="match status" value="1"/>
</dbReference>
<dbReference type="RefSeq" id="WP_009383713.1">
    <property type="nucleotide sequence ID" value="NZ_AMSQ01000009.1"/>
</dbReference>
<protein>
    <submittedName>
        <fullName evidence="3">Glycosyltransferase</fullName>
    </submittedName>
</protein>
<dbReference type="Pfam" id="PF13524">
    <property type="entry name" value="Glyco_trans_1_2"/>
    <property type="match status" value="1"/>
</dbReference>
<keyword evidence="3" id="KW-0808">Transferase</keyword>
<evidence type="ECO:0000313" key="3">
    <source>
        <dbReference type="EMBL" id="EKU47783.1"/>
    </source>
</evidence>
<dbReference type="PANTHER" id="PTHR43630:SF2">
    <property type="entry name" value="GLYCOSYLTRANSFERASE"/>
    <property type="match status" value="1"/>
</dbReference>
<dbReference type="SUPFAM" id="SSF53448">
    <property type="entry name" value="Nucleotide-diphospho-sugar transferases"/>
    <property type="match status" value="1"/>
</dbReference>
<evidence type="ECO:0000259" key="1">
    <source>
        <dbReference type="Pfam" id="PF00535"/>
    </source>
</evidence>
<dbReference type="eggNOG" id="COG4641">
    <property type="taxonomic scope" value="Bacteria"/>
</dbReference>
<dbReference type="Pfam" id="PF00535">
    <property type="entry name" value="Glycos_transf_2"/>
    <property type="match status" value="1"/>
</dbReference>
<dbReference type="PATRIC" id="fig|1229783.3.peg.1425"/>
<dbReference type="InterPro" id="IPR029044">
    <property type="entry name" value="Nucleotide-diphossugar_trans"/>
</dbReference>
<sequence>MTKQATHSLNVKDFNRQTKADKYDYILKNLDNHYNHSIELLDVVAKEDDIGYYYQRVEEESKLDFLSKHEPYLDKLPSSNGSAVFKKSSVKIGMVADTFLFNSFKDVCDLEYISYDDKLNKNFDLVIIASTWRGIDRSWTGVAGPQSDKRQVLYDKINEFRNANIPVVFYSKEDPVNYSKFKDIAKECDVIFTSCEEKIDDYKSFCNNDKVYVLQFGANPHYHNPVGTRSDITKKFDDEVLFAGSWMKRYPHRNNDLKRIINGVLDVNKELTIIDRNLELRDSRYNYPQDFIPYLTTPVPHEKLMKLHKLYRFAINVNSVKYSSSMFANRVFELQAFGNLLLSNYSVGVNNQFPNVFIVNDREDVVNIMSNYDEDYLNSLRAKSIRNVMRNNTTYHRVDQILETLNMEAVQREPKILVVGESNHPSIRESFDRQLNVKADFSLKQKNYNITDYDFVTYFDESNFYEEYYLEDLLSAFKYTNVDYVTKDNNKEAHNYTHNYENKFRTMFKSNFVENNRPNNMSSTLGYVLDESELFHHVYESNYQPELSVIVPIYNNGEYLEEKCMKSLKRSSIFDKMEIIFVNDGSSDPRTKQILNRLTRHYPNIIRFDFESGSGSASRPRNKGVELATTEYVTYLDPDNEAIGDGYKHLLDEIKAKDVDLAIGNIIKEDNKNRRLFKFSQHVKKYNRGELYVSNPKSFLINSGLRSQSIQALIVKKSIIIDNNIVNLVGAAGQDTVFFQELMLNIKNFVAINKVIHIYYAAVTGSVTNSISSVLFDKYLKLEKTRIPFLKENGLMETYMNERFNFYFMYWYIPRLVKVKPEEKKEAISRFLEIYSMYDNFKRPKDDDLDEMIAKFREELHEEDKI</sequence>
<dbReference type="InterPro" id="IPR055259">
    <property type="entry name" value="YkvP/CgeB_Glyco_trans-like"/>
</dbReference>
<dbReference type="CDD" id="cd00761">
    <property type="entry name" value="Glyco_tranf_GTA_type"/>
    <property type="match status" value="1"/>
</dbReference>
<keyword evidence="4" id="KW-1185">Reference proteome</keyword>
<comment type="caution">
    <text evidence="3">The sequence shown here is derived from an EMBL/GenBank/DDBJ whole genome shotgun (WGS) entry which is preliminary data.</text>
</comment>
<dbReference type="AlphaFoldDB" id="K9AKB6"/>
<dbReference type="GO" id="GO:0016740">
    <property type="term" value="F:transferase activity"/>
    <property type="evidence" value="ECO:0007669"/>
    <property type="project" value="UniProtKB-KW"/>
</dbReference>
<dbReference type="STRING" id="1229783.C273_07062"/>
<organism evidence="3 4">
    <name type="scientific">Staphylococcus massiliensis S46</name>
    <dbReference type="NCBI Taxonomy" id="1229783"/>
    <lineage>
        <taxon>Bacteria</taxon>
        <taxon>Bacillati</taxon>
        <taxon>Bacillota</taxon>
        <taxon>Bacilli</taxon>
        <taxon>Bacillales</taxon>
        <taxon>Staphylococcaceae</taxon>
        <taxon>Staphylococcus</taxon>
    </lineage>
</organism>
<dbReference type="OrthoDB" id="7019976at2"/>
<dbReference type="EMBL" id="AMSQ01000009">
    <property type="protein sequence ID" value="EKU47783.1"/>
    <property type="molecule type" value="Genomic_DNA"/>
</dbReference>
<dbReference type="InterPro" id="IPR001173">
    <property type="entry name" value="Glyco_trans_2-like"/>
</dbReference>